<dbReference type="Pfam" id="PF00501">
    <property type="entry name" value="AMP-binding"/>
    <property type="match status" value="1"/>
</dbReference>
<dbReference type="PANTHER" id="PTHR24096">
    <property type="entry name" value="LONG-CHAIN-FATTY-ACID--COA LIGASE"/>
    <property type="match status" value="1"/>
</dbReference>
<keyword evidence="8" id="KW-1185">Reference proteome</keyword>
<dbReference type="RefSeq" id="XP_015591659.1">
    <property type="nucleotide sequence ID" value="XM_015736173.2"/>
</dbReference>
<proteinExistence type="inferred from homology"/>
<dbReference type="FunFam" id="3.40.50.12780:FF:000025">
    <property type="entry name" value="luciferin 4-monooxygenase"/>
    <property type="match status" value="1"/>
</dbReference>
<evidence type="ECO:0000313" key="9">
    <source>
        <dbReference type="RefSeq" id="XP_015591659.1"/>
    </source>
</evidence>
<evidence type="ECO:0000256" key="1">
    <source>
        <dbReference type="ARBA" id="ARBA00004275"/>
    </source>
</evidence>
<evidence type="ECO:0000256" key="4">
    <source>
        <dbReference type="ARBA" id="ARBA00023140"/>
    </source>
</evidence>
<gene>
    <name evidence="9" type="primary">LOC107266055</name>
</gene>
<dbReference type="GO" id="GO:0005777">
    <property type="term" value="C:peroxisome"/>
    <property type="evidence" value="ECO:0007669"/>
    <property type="project" value="UniProtKB-SubCell"/>
</dbReference>
<dbReference type="Gene3D" id="3.30.300.30">
    <property type="match status" value="1"/>
</dbReference>
<dbReference type="Proteomes" id="UP000694920">
    <property type="component" value="Unplaced"/>
</dbReference>
<comment type="subcellular location">
    <subcellularLocation>
        <location evidence="1">Peroxisome</location>
    </subcellularLocation>
</comment>
<evidence type="ECO:0000256" key="3">
    <source>
        <dbReference type="ARBA" id="ARBA00022598"/>
    </source>
</evidence>
<evidence type="ECO:0000256" key="5">
    <source>
        <dbReference type="SAM" id="MobiDB-lite"/>
    </source>
</evidence>
<accession>A0AAJ7FH69</accession>
<dbReference type="GO" id="GO:0016405">
    <property type="term" value="F:CoA-ligase activity"/>
    <property type="evidence" value="ECO:0007669"/>
    <property type="project" value="TreeGrafter"/>
</dbReference>
<dbReference type="InterPro" id="IPR045851">
    <property type="entry name" value="AMP-bd_C_sf"/>
</dbReference>
<feature type="domain" description="AMP-dependent synthetase/ligase" evidence="6">
    <location>
        <begin position="60"/>
        <end position="413"/>
    </location>
</feature>
<sequence length="556" mass="61943">MPSCLSCLTPRGARQRSTKSDSSDQENGSQSKILRRPHPPFNFPPPNASLGDYILKKLSTMPDFVAQVDSTTEREDTYGQMKDRSIRTALWLRNHGISPGDVVVVCSHNHCDSVIPVYAALYCAATMMPWDPILNTKDLKYLISLCPPTFIFCDMESVCTIRVVLRESKCNAKVIVFGEHHDCISYEKEVLKTELTKDFKCTQFDDVEQVAVIVCSSGSVGMPKAVEHTHRNLLVQLSVVSYLNIDRKTTMVLSSLYWISGTVATFVSLACNLKCIIVPTFEEQTACKLVEKYSVNWILMGTSVLLRLIHSGYLEKYDMSSVEKISAAGGVVSSEAFGLLKKAMPRVQIILGYGMTELCGVATIQDPTSKPGSCGKLIIGIALKVIDLERGEILGPGEIGELCWQSPCIMKGYRNNPEETLNAIDSENWLHSGDIGYYDSDGDIFIVDRLREMIKYRGNQIAPAEIENIIRRHPGVKDCVVVGKPHKVDGEHPVAFIVRREGIQVTEKEIIDLVAAEVIERKQLRGGVRFLDEFPLTPTGKPKRLALREILRNENK</sequence>
<dbReference type="SUPFAM" id="SSF56801">
    <property type="entry name" value="Acetyl-CoA synthetase-like"/>
    <property type="match status" value="1"/>
</dbReference>
<dbReference type="GeneID" id="107266055"/>
<feature type="domain" description="AMP-binding enzyme C-terminal" evidence="7">
    <location>
        <begin position="465"/>
        <end position="541"/>
    </location>
</feature>
<dbReference type="Gene3D" id="3.40.50.12780">
    <property type="entry name" value="N-terminal domain of ligase-like"/>
    <property type="match status" value="1"/>
</dbReference>
<name>A0AAJ7FH69_CEPCN</name>
<evidence type="ECO:0000259" key="7">
    <source>
        <dbReference type="Pfam" id="PF13193"/>
    </source>
</evidence>
<dbReference type="PANTHER" id="PTHR24096:SF149">
    <property type="entry name" value="AMP-BINDING DOMAIN-CONTAINING PROTEIN-RELATED"/>
    <property type="match status" value="1"/>
</dbReference>
<comment type="similarity">
    <text evidence="2">Belongs to the ATP-dependent AMP-binding enzyme family.</text>
</comment>
<evidence type="ECO:0000256" key="2">
    <source>
        <dbReference type="ARBA" id="ARBA00006432"/>
    </source>
</evidence>
<dbReference type="InterPro" id="IPR025110">
    <property type="entry name" value="AMP-bd_C"/>
</dbReference>
<reference evidence="9" key="1">
    <citation type="submission" date="2025-08" db="UniProtKB">
        <authorList>
            <consortium name="RefSeq"/>
        </authorList>
    </citation>
    <scope>IDENTIFICATION</scope>
</reference>
<dbReference type="AlphaFoldDB" id="A0AAJ7FH69"/>
<keyword evidence="3" id="KW-0436">Ligase</keyword>
<dbReference type="InterPro" id="IPR000873">
    <property type="entry name" value="AMP-dep_synth/lig_dom"/>
</dbReference>
<keyword evidence="4" id="KW-0576">Peroxisome</keyword>
<evidence type="ECO:0000259" key="6">
    <source>
        <dbReference type="Pfam" id="PF00501"/>
    </source>
</evidence>
<evidence type="ECO:0000313" key="8">
    <source>
        <dbReference type="Proteomes" id="UP000694920"/>
    </source>
</evidence>
<feature type="region of interest" description="Disordered" evidence="5">
    <location>
        <begin position="1"/>
        <end position="41"/>
    </location>
</feature>
<dbReference type="FunFam" id="3.30.300.30:FF:000007">
    <property type="entry name" value="4-coumarate--CoA ligase 2"/>
    <property type="match status" value="1"/>
</dbReference>
<organism evidence="8 9">
    <name type="scientific">Cephus cinctus</name>
    <name type="common">Wheat stem sawfly</name>
    <dbReference type="NCBI Taxonomy" id="211228"/>
    <lineage>
        <taxon>Eukaryota</taxon>
        <taxon>Metazoa</taxon>
        <taxon>Ecdysozoa</taxon>
        <taxon>Arthropoda</taxon>
        <taxon>Hexapoda</taxon>
        <taxon>Insecta</taxon>
        <taxon>Pterygota</taxon>
        <taxon>Neoptera</taxon>
        <taxon>Endopterygota</taxon>
        <taxon>Hymenoptera</taxon>
        <taxon>Cephoidea</taxon>
        <taxon>Cephidae</taxon>
        <taxon>Cephus</taxon>
    </lineage>
</organism>
<dbReference type="KEGG" id="ccin:107266055"/>
<protein>
    <submittedName>
        <fullName evidence="9">Luciferin 4-monooxygenase</fullName>
    </submittedName>
</protein>
<dbReference type="InterPro" id="IPR042099">
    <property type="entry name" value="ANL_N_sf"/>
</dbReference>
<dbReference type="Pfam" id="PF13193">
    <property type="entry name" value="AMP-binding_C"/>
    <property type="match status" value="1"/>
</dbReference>